<dbReference type="OMA" id="PRVECDR"/>
<dbReference type="OrthoDB" id="104984at2759"/>
<reference evidence="2" key="1">
    <citation type="submission" date="2014-09" db="EMBL/GenBank/DDBJ databases">
        <authorList>
            <person name="Sharma Rahul"/>
            <person name="Thines Marco"/>
        </authorList>
    </citation>
    <scope>NUCLEOTIDE SEQUENCE [LARGE SCALE GENOMIC DNA]</scope>
</reference>
<dbReference type="EMBL" id="CCYD01000217">
    <property type="protein sequence ID" value="CEG36641.1"/>
    <property type="molecule type" value="Genomic_DNA"/>
</dbReference>
<name>A0A0P1A7M5_PLAHL</name>
<dbReference type="RefSeq" id="XP_024573010.1">
    <property type="nucleotide sequence ID" value="XM_024721877.1"/>
</dbReference>
<evidence type="ECO:0000313" key="1">
    <source>
        <dbReference type="EMBL" id="CEG36641.1"/>
    </source>
</evidence>
<protein>
    <submittedName>
        <fullName evidence="1">Uncharacterized protein</fullName>
    </submittedName>
</protein>
<proteinExistence type="predicted"/>
<sequence>MRRGKERWTHLDDERLSQALLAVFASHREVMLSDNCALWKRVHKRYHELVLAEPAAVPDITVALRSARSLHTRWARGIRPDMILFASLVDKLQKAGKKPLKAIEQAEKLFKEERSEINATIMRRFVRDRQQPIITPSDLEAYVVHPKLKFESFHFRHCYEILRSNRRFLEVLLGQDGDHKVGTLHKRRRVSGTNATDEIEDSFLTSSDNSDTFDFHNNKEHKAIMQVTTEPYQTNNLERPTLPHSKWQVAANNISTQVRTPASPLNVASHGSSSVVVSFDDNGEYSQISRLECDRDIANEFIRIRTKKLEDDRRLKLIAELRGVVETIAKLAKQLAWTGVASTTLAAKTGLICSVLDEDVLRDIAFFRAEKKRLQQSIAALDSDIIRSS</sequence>
<accession>A0A0P1A7M5</accession>
<dbReference type="GeneID" id="36398368"/>
<organism evidence="1 2">
    <name type="scientific">Plasmopara halstedii</name>
    <name type="common">Downy mildew of sunflower</name>
    <dbReference type="NCBI Taxonomy" id="4781"/>
    <lineage>
        <taxon>Eukaryota</taxon>
        <taxon>Sar</taxon>
        <taxon>Stramenopiles</taxon>
        <taxon>Oomycota</taxon>
        <taxon>Peronosporomycetes</taxon>
        <taxon>Peronosporales</taxon>
        <taxon>Peronosporaceae</taxon>
        <taxon>Plasmopara</taxon>
    </lineage>
</organism>
<dbReference type="Proteomes" id="UP000054928">
    <property type="component" value="Unassembled WGS sequence"/>
</dbReference>
<keyword evidence="2" id="KW-1185">Reference proteome</keyword>
<evidence type="ECO:0000313" key="2">
    <source>
        <dbReference type="Proteomes" id="UP000054928"/>
    </source>
</evidence>
<dbReference type="AlphaFoldDB" id="A0A0P1A7M5"/>